<name>A0A256LGP0_9LACO</name>
<dbReference type="EMBL" id="NGNX01000008">
    <property type="protein sequence ID" value="OYR92611.1"/>
    <property type="molecule type" value="Genomic_DNA"/>
</dbReference>
<keyword evidence="1" id="KW-0812">Transmembrane</keyword>
<comment type="caution">
    <text evidence="3">The sequence shown here is derived from an EMBL/GenBank/DDBJ whole genome shotgun (WGS) entry which is preliminary data.</text>
</comment>
<feature type="transmembrane region" description="Helical" evidence="1">
    <location>
        <begin position="42"/>
        <end position="60"/>
    </location>
</feature>
<evidence type="ECO:0000256" key="1">
    <source>
        <dbReference type="SAM" id="Phobius"/>
    </source>
</evidence>
<reference evidence="4 5" key="3">
    <citation type="submission" date="2017-09" db="EMBL/GenBank/DDBJ databases">
        <title>Tripartite evolution among Lactobacillus johnsonii, Lactobacillus taiwanensis, Lactobacillus reuteri and their rodent host.</title>
        <authorList>
            <person name="Wang T."/>
            <person name="Knowles S."/>
            <person name="Cheng C."/>
        </authorList>
    </citation>
    <scope>NUCLEOTIDE SEQUENCE [LARGE SCALE GENOMIC DNA]</scope>
    <source>
        <strain evidence="3 4">609q</strain>
        <strain evidence="2 5">609u</strain>
    </source>
</reference>
<dbReference type="InterPro" id="IPR021560">
    <property type="entry name" value="DUF3021"/>
</dbReference>
<dbReference type="Pfam" id="PF11457">
    <property type="entry name" value="DUF3021"/>
    <property type="match status" value="1"/>
</dbReference>
<dbReference type="EMBL" id="NGNV01000008">
    <property type="protein sequence ID" value="OYR88631.1"/>
    <property type="molecule type" value="Genomic_DNA"/>
</dbReference>
<sequence>MKIWQKALDYFVTGMGFGAIIYLVILGVTYENIGDLRVPLNSVFIVFVCSGLIGELSFLFETTLSYFWALILHLIGTFVLFSIMMLLNHWLINWQTLLIFVITYAIIWLIIRLIQEKDIRRINRQIKKRNG</sequence>
<proteinExistence type="predicted"/>
<reference evidence="3 4" key="1">
    <citation type="submission" date="2017-04" db="EMBL/GenBank/DDBJ databases">
        <authorList>
            <person name="Afonso C.L."/>
            <person name="Miller P.J."/>
            <person name="Scott M.A."/>
            <person name="Spackman E."/>
            <person name="Goraichik I."/>
            <person name="Dimitrov K.M."/>
            <person name="Suarez D.L."/>
            <person name="Swayne D.E."/>
        </authorList>
    </citation>
    <scope>NUCLEOTIDE SEQUENCE [LARGE SCALE GENOMIC DNA]</scope>
    <source>
        <strain evidence="3 4">609q</strain>
    </source>
</reference>
<dbReference type="AlphaFoldDB" id="A0A256LGP0"/>
<evidence type="ECO:0000313" key="3">
    <source>
        <dbReference type="EMBL" id="OYR92611.1"/>
    </source>
</evidence>
<keyword evidence="1" id="KW-1133">Transmembrane helix</keyword>
<dbReference type="RefSeq" id="WP_094502830.1">
    <property type="nucleotide sequence ID" value="NZ_CAJUTI010000003.1"/>
</dbReference>
<evidence type="ECO:0000313" key="4">
    <source>
        <dbReference type="Proteomes" id="UP000215828"/>
    </source>
</evidence>
<keyword evidence="1" id="KW-0472">Membrane</keyword>
<keyword evidence="5" id="KW-1185">Reference proteome</keyword>
<gene>
    <name evidence="2" type="ORF">CBF53_02450</name>
    <name evidence="3" type="ORF">CBF70_02890</name>
</gene>
<accession>A0A256LGP0</accession>
<feature type="transmembrane region" description="Helical" evidence="1">
    <location>
        <begin position="92"/>
        <end position="114"/>
    </location>
</feature>
<feature type="transmembrane region" description="Helical" evidence="1">
    <location>
        <begin position="67"/>
        <end position="86"/>
    </location>
</feature>
<evidence type="ECO:0000313" key="2">
    <source>
        <dbReference type="EMBL" id="OYR88631.1"/>
    </source>
</evidence>
<evidence type="ECO:0000313" key="5">
    <source>
        <dbReference type="Proteomes" id="UP000216316"/>
    </source>
</evidence>
<protein>
    <recommendedName>
        <fullName evidence="6">DUF3021 domain-containing protein</fullName>
    </recommendedName>
</protein>
<dbReference type="Proteomes" id="UP000216316">
    <property type="component" value="Unassembled WGS sequence"/>
</dbReference>
<reference evidence="2 5" key="2">
    <citation type="submission" date="2017-05" db="EMBL/GenBank/DDBJ databases">
        <authorList>
            <person name="Lin X.B."/>
            <person name="Stothard P."/>
            <person name="Tasseva G."/>
            <person name="Walter J."/>
        </authorList>
    </citation>
    <scope>NUCLEOTIDE SEQUENCE [LARGE SCALE GENOMIC DNA]</scope>
    <source>
        <strain evidence="2 5">609u</strain>
    </source>
</reference>
<organism evidence="3 4">
    <name type="scientific">Lactobacillus taiwanensis</name>
    <dbReference type="NCBI Taxonomy" id="508451"/>
    <lineage>
        <taxon>Bacteria</taxon>
        <taxon>Bacillati</taxon>
        <taxon>Bacillota</taxon>
        <taxon>Bacilli</taxon>
        <taxon>Lactobacillales</taxon>
        <taxon>Lactobacillaceae</taxon>
        <taxon>Lactobacillus</taxon>
    </lineage>
</organism>
<evidence type="ECO:0008006" key="6">
    <source>
        <dbReference type="Google" id="ProtNLM"/>
    </source>
</evidence>
<feature type="transmembrane region" description="Helical" evidence="1">
    <location>
        <begin position="7"/>
        <end position="30"/>
    </location>
</feature>
<dbReference type="Proteomes" id="UP000215828">
    <property type="component" value="Unassembled WGS sequence"/>
</dbReference>